<feature type="signal peptide" evidence="5">
    <location>
        <begin position="1"/>
        <end position="37"/>
    </location>
</feature>
<comment type="similarity">
    <text evidence="2">Belongs to the glycosyl hydrolase 33 family.</text>
</comment>
<reference evidence="8" key="1">
    <citation type="journal article" date="2019" name="Int. J. Syst. Evol. Microbiol.">
        <title>The Global Catalogue of Microorganisms (GCM) 10K type strain sequencing project: providing services to taxonomists for standard genome sequencing and annotation.</title>
        <authorList>
            <consortium name="The Broad Institute Genomics Platform"/>
            <consortium name="The Broad Institute Genome Sequencing Center for Infectious Disease"/>
            <person name="Wu L."/>
            <person name="Ma J."/>
        </authorList>
    </citation>
    <scope>NUCLEOTIDE SEQUENCE [LARGE SCALE GENOMIC DNA]</scope>
    <source>
        <strain evidence="8">JCM 30846</strain>
    </source>
</reference>
<protein>
    <recommendedName>
        <fullName evidence="3">exo-alpha-sialidase</fullName>
        <ecNumber evidence="3">3.2.1.18</ecNumber>
    </recommendedName>
</protein>
<dbReference type="RefSeq" id="WP_345641148.1">
    <property type="nucleotide sequence ID" value="NZ_BAABEP010000003.1"/>
</dbReference>
<accession>A0ABP7E067</accession>
<dbReference type="Proteomes" id="UP001499884">
    <property type="component" value="Unassembled WGS sequence"/>
</dbReference>
<gene>
    <name evidence="7" type="ORF">GCM10023082_07920</name>
</gene>
<dbReference type="Gene3D" id="2.120.10.10">
    <property type="match status" value="1"/>
</dbReference>
<dbReference type="PANTHER" id="PTHR10628">
    <property type="entry name" value="SIALIDASE"/>
    <property type="match status" value="1"/>
</dbReference>
<organism evidence="7 8">
    <name type="scientific">Streptomyces tremellae</name>
    <dbReference type="NCBI Taxonomy" id="1124239"/>
    <lineage>
        <taxon>Bacteria</taxon>
        <taxon>Bacillati</taxon>
        <taxon>Actinomycetota</taxon>
        <taxon>Actinomycetes</taxon>
        <taxon>Kitasatosporales</taxon>
        <taxon>Streptomycetaceae</taxon>
        <taxon>Streptomyces</taxon>
    </lineage>
</organism>
<evidence type="ECO:0000256" key="1">
    <source>
        <dbReference type="ARBA" id="ARBA00000427"/>
    </source>
</evidence>
<dbReference type="SUPFAM" id="SSF50939">
    <property type="entry name" value="Sialidases"/>
    <property type="match status" value="1"/>
</dbReference>
<dbReference type="CDD" id="cd15482">
    <property type="entry name" value="Sialidase_non-viral"/>
    <property type="match status" value="1"/>
</dbReference>
<evidence type="ECO:0000256" key="4">
    <source>
        <dbReference type="SAM" id="MobiDB-lite"/>
    </source>
</evidence>
<keyword evidence="8" id="KW-1185">Reference proteome</keyword>
<dbReference type="EC" id="3.2.1.18" evidence="3"/>
<feature type="domain" description="Sialidase" evidence="6">
    <location>
        <begin position="69"/>
        <end position="359"/>
    </location>
</feature>
<sequence length="385" mass="39649">MKRQLRRRAALSHSLALLMPLVAGGLAPLAAAPAARAADGSCGPSVPYRSGTSGYHTFRIPAAVAAPGGTLLAFAEGRRDSAADDGDIDIVLRRSTDGGCTWAPLQVVADAGGGTAGNPAPVVDPATGDVVLLSCGTVGGATEQEIVDGAVSPAARRVYVQRSTDDGATWSPRRDITADVKRPGWNWYATGPGHAVALRGGPRPGRLLVPANHSLASGGSSGGHALYSDDSGATWHIGYVADEPGTVNESTLTELADGTVYVNARDMGGGATARDSAYSTDGGRSLAAPFTAQPDLAGPQVQGSVLRADDGRLLFSGPADPASRRRMQVRTSPDGGRTWRPLWTVSEDPAGYSDLVQLTPSEVGLLYETGTADSRETITYRPLPA</sequence>
<evidence type="ECO:0000256" key="3">
    <source>
        <dbReference type="ARBA" id="ARBA00012733"/>
    </source>
</evidence>
<dbReference type="InterPro" id="IPR036278">
    <property type="entry name" value="Sialidase_sf"/>
</dbReference>
<feature type="region of interest" description="Disordered" evidence="4">
    <location>
        <begin position="315"/>
        <end position="336"/>
    </location>
</feature>
<feature type="chain" id="PRO_5047045457" description="exo-alpha-sialidase" evidence="5">
    <location>
        <begin position="38"/>
        <end position="385"/>
    </location>
</feature>
<evidence type="ECO:0000256" key="2">
    <source>
        <dbReference type="ARBA" id="ARBA00009348"/>
    </source>
</evidence>
<comment type="caution">
    <text evidence="7">The sequence shown here is derived from an EMBL/GenBank/DDBJ whole genome shotgun (WGS) entry which is preliminary data.</text>
</comment>
<evidence type="ECO:0000259" key="6">
    <source>
        <dbReference type="Pfam" id="PF13088"/>
    </source>
</evidence>
<name>A0ABP7E067_9ACTN</name>
<comment type="catalytic activity">
    <reaction evidence="1">
        <text>Hydrolysis of alpha-(2-&gt;3)-, alpha-(2-&gt;6)-, alpha-(2-&gt;8)- glycosidic linkages of terminal sialic acid residues in oligosaccharides, glycoproteins, glycolipids, colominic acid and synthetic substrates.</text>
        <dbReference type="EC" id="3.2.1.18"/>
    </reaction>
</comment>
<dbReference type="Pfam" id="PF13088">
    <property type="entry name" value="BNR_2"/>
    <property type="match status" value="1"/>
</dbReference>
<dbReference type="InterPro" id="IPR011040">
    <property type="entry name" value="Sialidase"/>
</dbReference>
<dbReference type="InterPro" id="IPR026856">
    <property type="entry name" value="Sialidase_fam"/>
</dbReference>
<proteinExistence type="inferred from homology"/>
<dbReference type="InterPro" id="IPR006311">
    <property type="entry name" value="TAT_signal"/>
</dbReference>
<keyword evidence="5" id="KW-0732">Signal</keyword>
<evidence type="ECO:0000256" key="5">
    <source>
        <dbReference type="SAM" id="SignalP"/>
    </source>
</evidence>
<dbReference type="EMBL" id="BAABEP010000003">
    <property type="protein sequence ID" value="GAA3712572.1"/>
    <property type="molecule type" value="Genomic_DNA"/>
</dbReference>
<evidence type="ECO:0000313" key="8">
    <source>
        <dbReference type="Proteomes" id="UP001499884"/>
    </source>
</evidence>
<dbReference type="PROSITE" id="PS51318">
    <property type="entry name" value="TAT"/>
    <property type="match status" value="1"/>
</dbReference>
<dbReference type="PANTHER" id="PTHR10628:SF30">
    <property type="entry name" value="EXO-ALPHA-SIALIDASE"/>
    <property type="match status" value="1"/>
</dbReference>
<evidence type="ECO:0000313" key="7">
    <source>
        <dbReference type="EMBL" id="GAA3712572.1"/>
    </source>
</evidence>